<sequence>MLIKSCGQLGVGWVGVALPGRRHPAAMHSSLVSRLSVWEACVRSVFRKQSVLRPKLPPTSLPPPSPLPHPRPATPAAEMRTRHN</sequence>
<name>A0A5B7G894_PORTR</name>
<dbReference type="Proteomes" id="UP000324222">
    <property type="component" value="Unassembled WGS sequence"/>
</dbReference>
<accession>A0A5B7G894</accession>
<dbReference type="AlphaFoldDB" id="A0A5B7G894"/>
<reference evidence="2 3" key="1">
    <citation type="submission" date="2019-05" db="EMBL/GenBank/DDBJ databases">
        <title>Another draft genome of Portunus trituberculatus and its Hox gene families provides insights of decapod evolution.</title>
        <authorList>
            <person name="Jeong J.-H."/>
            <person name="Song I."/>
            <person name="Kim S."/>
            <person name="Choi T."/>
            <person name="Kim D."/>
            <person name="Ryu S."/>
            <person name="Kim W."/>
        </authorList>
    </citation>
    <scope>NUCLEOTIDE SEQUENCE [LARGE SCALE GENOMIC DNA]</scope>
    <source>
        <tissue evidence="2">Muscle</tissue>
    </source>
</reference>
<feature type="region of interest" description="Disordered" evidence="1">
    <location>
        <begin position="52"/>
        <end position="84"/>
    </location>
</feature>
<gene>
    <name evidence="2" type="ORF">E2C01_047334</name>
</gene>
<proteinExistence type="predicted"/>
<organism evidence="2 3">
    <name type="scientific">Portunus trituberculatus</name>
    <name type="common">Swimming crab</name>
    <name type="synonym">Neptunus trituberculatus</name>
    <dbReference type="NCBI Taxonomy" id="210409"/>
    <lineage>
        <taxon>Eukaryota</taxon>
        <taxon>Metazoa</taxon>
        <taxon>Ecdysozoa</taxon>
        <taxon>Arthropoda</taxon>
        <taxon>Crustacea</taxon>
        <taxon>Multicrustacea</taxon>
        <taxon>Malacostraca</taxon>
        <taxon>Eumalacostraca</taxon>
        <taxon>Eucarida</taxon>
        <taxon>Decapoda</taxon>
        <taxon>Pleocyemata</taxon>
        <taxon>Brachyura</taxon>
        <taxon>Eubrachyura</taxon>
        <taxon>Portunoidea</taxon>
        <taxon>Portunidae</taxon>
        <taxon>Portuninae</taxon>
        <taxon>Portunus</taxon>
    </lineage>
</organism>
<evidence type="ECO:0000313" key="3">
    <source>
        <dbReference type="Proteomes" id="UP000324222"/>
    </source>
</evidence>
<keyword evidence="3" id="KW-1185">Reference proteome</keyword>
<evidence type="ECO:0000313" key="2">
    <source>
        <dbReference type="EMBL" id="MPC53443.1"/>
    </source>
</evidence>
<dbReference type="EMBL" id="VSRR010011627">
    <property type="protein sequence ID" value="MPC53443.1"/>
    <property type="molecule type" value="Genomic_DNA"/>
</dbReference>
<comment type="caution">
    <text evidence="2">The sequence shown here is derived from an EMBL/GenBank/DDBJ whole genome shotgun (WGS) entry which is preliminary data.</text>
</comment>
<evidence type="ECO:0000256" key="1">
    <source>
        <dbReference type="SAM" id="MobiDB-lite"/>
    </source>
</evidence>
<feature type="compositionally biased region" description="Pro residues" evidence="1">
    <location>
        <begin position="55"/>
        <end position="73"/>
    </location>
</feature>
<protein>
    <submittedName>
        <fullName evidence="2">Uncharacterized protein</fullName>
    </submittedName>
</protein>